<evidence type="ECO:0000256" key="1">
    <source>
        <dbReference type="ARBA" id="ARBA00005446"/>
    </source>
</evidence>
<dbReference type="SMART" id="SM00487">
    <property type="entry name" value="DEXDc"/>
    <property type="match status" value="1"/>
</dbReference>
<evidence type="ECO:0000256" key="4">
    <source>
        <dbReference type="ARBA" id="ARBA00022806"/>
    </source>
</evidence>
<feature type="domain" description="Helicase ATP-binding" evidence="12">
    <location>
        <begin position="1046"/>
        <end position="1232"/>
    </location>
</feature>
<dbReference type="InterPro" id="IPR014001">
    <property type="entry name" value="Helicase_ATP-bd"/>
</dbReference>
<dbReference type="InterPro" id="IPR001650">
    <property type="entry name" value="Helicase_C-like"/>
</dbReference>
<feature type="region of interest" description="Disordered" evidence="11">
    <location>
        <begin position="1"/>
        <end position="28"/>
    </location>
</feature>
<gene>
    <name evidence="15" type="ORF">EXY23_09590</name>
</gene>
<evidence type="ECO:0000313" key="15">
    <source>
        <dbReference type="EMBL" id="TCZ63627.1"/>
    </source>
</evidence>
<dbReference type="InterPro" id="IPR014017">
    <property type="entry name" value="DNA_helicase_UvrD-like_C"/>
</dbReference>
<dbReference type="EC" id="5.6.2.4" evidence="9"/>
<dbReference type="Pfam" id="PF00580">
    <property type="entry name" value="UvrD-helicase"/>
    <property type="match status" value="2"/>
</dbReference>
<evidence type="ECO:0000256" key="8">
    <source>
        <dbReference type="ARBA" id="ARBA00034617"/>
    </source>
</evidence>
<dbReference type="GO" id="GO:0003677">
    <property type="term" value="F:DNA binding"/>
    <property type="evidence" value="ECO:0007669"/>
    <property type="project" value="UniProtKB-KW"/>
</dbReference>
<dbReference type="CDD" id="cd17920">
    <property type="entry name" value="DEXHc_RecQ"/>
    <property type="match status" value="1"/>
</dbReference>
<dbReference type="InterPro" id="IPR011545">
    <property type="entry name" value="DEAD/DEAH_box_helicase_dom"/>
</dbReference>
<evidence type="ECO:0000256" key="3">
    <source>
        <dbReference type="ARBA" id="ARBA00022801"/>
    </source>
</evidence>
<organism evidence="15 16">
    <name type="scientific">Roseicella aquatilis</name>
    <dbReference type="NCBI Taxonomy" id="2527868"/>
    <lineage>
        <taxon>Bacteria</taxon>
        <taxon>Pseudomonadati</taxon>
        <taxon>Pseudomonadota</taxon>
        <taxon>Alphaproteobacteria</taxon>
        <taxon>Acetobacterales</taxon>
        <taxon>Roseomonadaceae</taxon>
        <taxon>Roseicella</taxon>
    </lineage>
</organism>
<evidence type="ECO:0000313" key="16">
    <source>
        <dbReference type="Proteomes" id="UP000295023"/>
    </source>
</evidence>
<sequence>MIHSGGMNLQRAPQSPLPAGDRTKQPSPFSRDALLIKLPLLATVARLVADRGFGFARCESTKDEQFLHVTAALDGRRDFLGMEEGDLLLCQRGTSPRRSGQKCLVQWARAADLDWGETAPPANQSELDALRREALRKRSLNALHQQLNAPWYVKLWNGEAPADLYDPLLAEEWCERISQLDPDALRRVGVGERLKSCLYEFRDNLDPASHQCSVKELLETFTPAQLAVLGPPKKVWLERSWSEDRQSAETFRPHKNRQGPLNDEQKSALLEWFILGCAIREPEDGYDGWLAGNEPYEAAAAQRILARGEPVPKTARPWMAALANRGWLSQAYVDRLAAEDPATAAVLFGKLSPEGRQRAVEEWVQNPGLLTVALEGRAALIGEIAVRCALAIDLETDGERIWEIGCAQGDASARLYDERQGTDIFAPLADLASRVRDAAVVVGHNILAWDWPILAPRLALDAEPLIWDTLLVQCVLEPQSASHALGGAHHAEADAEATLTLFARQIAQLPAAFAAQVLTRHFRDAGELLKAIATAVAGEGSLARPAPKILLDRGHEPPRVLLLPDAAIRNMDWVPGVVVVQVDPQQRLPQPLWQIDATRLEAQMTVEQRRNPFAQVLLAVAKRAHAEDIALRRNMLPVWLLERFPDLSAAVDRACVIPEKGRWTCVSPLPSSAEWWAQVDASAVRALLPDGPVLIVDRSTSLDDGIVRADGQNPALLFRSNGLLADRWVLRDRPAQLLKLRGGWQSFRTVKVPKSLTVDFQWPVAPACRPVLATRPHPVLHPGSQDQATYWTGVLQSFREALGPDAGAVPLLLIGSTASREMMDLLATAFAEIGMGEICPAHRSRREHLRRAAQGGFAIVDVVDHWQDWQSLAVDAGIALQPVVEALPVEEWFALADAETRVTNTDDLRYAGTATSATPTEMVTVSGAELFEALPNLIGHYLAQWLRRTGLGVADRGPIIIDPRADAVSAQVRAWMDTRPLTGLPLSTAQRTRLDVVFASLQITREEARSDLTSMENFLVTNWQPPGQSGGNAVTGFKPTQKLAIEAIRTRANDVMVALPTGEGKSVLFQVPALCRGLRNRRLTLVLSPLKALMRDQVARLHEQGFAESADYLTSDRPSFENAEVLQGVLDHRIVLLYVAPERLRNATFIDVLDRRMQSDGGLEYVVFDETHCVNQWGYEFRPDYFYAFNFLLQRLRAGSQADVTPFLLLSATITASDRRNLKEILHRGSKSGAVLPLKICPDPETFSNPLRSHIQVEPLQVRGNIFESQDLETALAERLPHLVDVVRKARQNREATGQRSAVIIFVSRRAHAEDVASRLAKAVSCDVECFHAGLDSATRDDIYSRFRDGDLDVLVATKAFGMGMDIPDIHWVVHLSPPAYLEDYLQEVGRIGRGLIERKRAGLESLSAVMLFSPVDFENMRSLRVTNELRAPQISEIETKILDCSQEIEGQKISIVPQHGFEPYKSASQMRANATRLRMALHWLEKAEHLDQLGMVADLLTVDLFPTKLSEIGQEQSVVGAVAQAILCLASDPGRDRSSEGQIPPTPSDTGFLGGLLQRLSELIGVRASTPSKAAPRRAAPASVSEAIINLSQIRIQCRINTMGDTMACLVDLQRRGGLKLRWTFEFARRPLLSEPPDRLAALLESVGAAVRKLIRQLGTKGRAQFSPLEWLDEADWGLPDPERSGTVSRKEELEREALLRRYRRAYVHGFRSLARASGVRLQQSVREESEGVVWQGSLARALSKTALDRCGELLKMAPSLLSIFAERDAEAEQTGVRSVEVYDLISRMQNAHPQKRFHTADLEALLRLLSALNLISAQPDLIPTSYVLALRNAPIGLESHPELVEELNGVNDLAETRMFAMEIFANLPDRAREPFIGGYFASANAVDLKGFLETQLGEIEDDGEDSSSFIEEKRDQLRATKATEFFSRFQASEEPAQWEAIRYPFDRHLIVNAGPGAGKTSVLVGRIAHLIREQHVKPTEIMVLAFNRAVVFEIKQRVRELFRSLGYASYAGQVRVSTFHSLAMRSLYQADGRDEQSGWEDLLPAFASRLSSSALFREHVTAGCRSILVDEFQDVTEDVYSIIRNLYLGSGTRAGVMVIGDDDQDILRWQRRNASRGGSEFSEVFFDRFKIDFGNDKLAILDLKVNFRSGEAIVQLSQKMISAFFSRSVISRRLKDTQLRQRDGAAADRCERIYWRGRNWDETLGEVADICARLLTENPGSLAVLCRSNSEVAEVHHHLAHRIHRLSVQTGANMPVACLRHVGHWIDFIETEILAQDRLLTKSLKQDLLGRFREKIIIPETRSADIPSVDISILWDLCCEEHAFPHLSNLVRFIRSLQTDELQRLQGSRPGDTNAVVSTIHKVKGLEFDNVVIVPSRTRFGENSAHTTSLEKDAAEEARLLYVAMTRAKTRLVYLVGDREYSWAEAPPRPFAGEHGQSQVLTGGLDEVGLGWAMQVGQFNPDPDDCQRYIEQEVCVGDPIILGGLGSGAHKGLMHCGKLGKLRQIGFIAKKYGAGNGNADLKVSAVVRYGTNEKNPAVAGKLAGERGWGYAVLVAGRLR</sequence>
<feature type="domain" description="Helicase C-terminal" evidence="13">
    <location>
        <begin position="1279"/>
        <end position="1446"/>
    </location>
</feature>
<dbReference type="GO" id="GO:0005737">
    <property type="term" value="C:cytoplasm"/>
    <property type="evidence" value="ECO:0007669"/>
    <property type="project" value="TreeGrafter"/>
</dbReference>
<keyword evidence="2 10" id="KW-0547">Nucleotide-binding</keyword>
<comment type="caution">
    <text evidence="15">The sequence shown here is derived from an EMBL/GenBank/DDBJ whole genome shotgun (WGS) entry which is preliminary data.</text>
</comment>
<protein>
    <recommendedName>
        <fullName evidence="9">DNA 3'-5' helicase</fullName>
        <ecNumber evidence="9">5.6.2.4</ecNumber>
    </recommendedName>
</protein>
<dbReference type="SMART" id="SM00490">
    <property type="entry name" value="HELICc"/>
    <property type="match status" value="1"/>
</dbReference>
<name>A0A4V2WLU3_9PROT</name>
<keyword evidence="5 10" id="KW-0067">ATP-binding</keyword>
<comment type="similarity">
    <text evidence="1">Belongs to the helicase family. RecQ subfamily.</text>
</comment>
<dbReference type="GO" id="GO:0006310">
    <property type="term" value="P:DNA recombination"/>
    <property type="evidence" value="ECO:0007669"/>
    <property type="project" value="TreeGrafter"/>
</dbReference>
<feature type="domain" description="UvrD-like helicase ATP-binding" evidence="14">
    <location>
        <begin position="1934"/>
        <end position="2424"/>
    </location>
</feature>
<dbReference type="Gene3D" id="3.40.50.300">
    <property type="entry name" value="P-loop containing nucleotide triphosphate hydrolases"/>
    <property type="match status" value="4"/>
</dbReference>
<accession>A0A4V2WLU3</accession>
<reference evidence="15 16" key="1">
    <citation type="submission" date="2019-03" db="EMBL/GenBank/DDBJ databases">
        <title>Paracraurococcus aquatilis NE82 genome sequence.</title>
        <authorList>
            <person name="Zhao Y."/>
            <person name="Du Z."/>
        </authorList>
    </citation>
    <scope>NUCLEOTIDE SEQUENCE [LARGE SCALE GENOMIC DNA]</scope>
    <source>
        <strain evidence="15 16">NE82</strain>
    </source>
</reference>
<evidence type="ECO:0000256" key="6">
    <source>
        <dbReference type="ARBA" id="ARBA00023125"/>
    </source>
</evidence>
<proteinExistence type="inferred from homology"/>
<evidence type="ECO:0000256" key="9">
    <source>
        <dbReference type="ARBA" id="ARBA00034808"/>
    </source>
</evidence>
<dbReference type="InterPro" id="IPR027417">
    <property type="entry name" value="P-loop_NTPase"/>
</dbReference>
<evidence type="ECO:0000256" key="5">
    <source>
        <dbReference type="ARBA" id="ARBA00022840"/>
    </source>
</evidence>
<dbReference type="GO" id="GO:0009378">
    <property type="term" value="F:four-way junction helicase activity"/>
    <property type="evidence" value="ECO:0007669"/>
    <property type="project" value="TreeGrafter"/>
</dbReference>
<dbReference type="InterPro" id="IPR012337">
    <property type="entry name" value="RNaseH-like_sf"/>
</dbReference>
<dbReference type="PANTHER" id="PTHR13710:SF105">
    <property type="entry name" value="ATP-DEPENDENT DNA HELICASE Q1"/>
    <property type="match status" value="1"/>
</dbReference>
<dbReference type="Pfam" id="PF00271">
    <property type="entry name" value="Helicase_C"/>
    <property type="match status" value="1"/>
</dbReference>
<dbReference type="EMBL" id="SKBM01000007">
    <property type="protein sequence ID" value="TCZ63627.1"/>
    <property type="molecule type" value="Genomic_DNA"/>
</dbReference>
<keyword evidence="16" id="KW-1185">Reference proteome</keyword>
<dbReference type="GO" id="GO:0043138">
    <property type="term" value="F:3'-5' DNA helicase activity"/>
    <property type="evidence" value="ECO:0007669"/>
    <property type="project" value="UniProtKB-EC"/>
</dbReference>
<evidence type="ECO:0000256" key="10">
    <source>
        <dbReference type="PROSITE-ProRule" id="PRU00560"/>
    </source>
</evidence>
<evidence type="ECO:0000256" key="11">
    <source>
        <dbReference type="SAM" id="MobiDB-lite"/>
    </source>
</evidence>
<dbReference type="InterPro" id="IPR014016">
    <property type="entry name" value="UvrD-like_ATP-bd"/>
</dbReference>
<evidence type="ECO:0000259" key="12">
    <source>
        <dbReference type="PROSITE" id="PS51192"/>
    </source>
</evidence>
<evidence type="ECO:0000259" key="14">
    <source>
        <dbReference type="PROSITE" id="PS51198"/>
    </source>
</evidence>
<dbReference type="GO" id="GO:0005694">
    <property type="term" value="C:chromosome"/>
    <property type="evidence" value="ECO:0007669"/>
    <property type="project" value="TreeGrafter"/>
</dbReference>
<dbReference type="Pfam" id="PF00270">
    <property type="entry name" value="DEAD"/>
    <property type="match status" value="1"/>
</dbReference>
<feature type="binding site" evidence="10">
    <location>
        <begin position="1955"/>
        <end position="1962"/>
    </location>
    <ligand>
        <name>ATP</name>
        <dbReference type="ChEBI" id="CHEBI:30616"/>
    </ligand>
</feature>
<keyword evidence="3 10" id="KW-0378">Hydrolase</keyword>
<comment type="catalytic activity">
    <reaction evidence="8">
        <text>Couples ATP hydrolysis with the unwinding of duplex DNA by translocating in the 3'-5' direction.</text>
        <dbReference type="EC" id="5.6.2.4"/>
    </reaction>
</comment>
<dbReference type="GO" id="GO:0006281">
    <property type="term" value="P:DNA repair"/>
    <property type="evidence" value="ECO:0007669"/>
    <property type="project" value="TreeGrafter"/>
</dbReference>
<evidence type="ECO:0000256" key="7">
    <source>
        <dbReference type="ARBA" id="ARBA00023235"/>
    </source>
</evidence>
<evidence type="ECO:0000256" key="2">
    <source>
        <dbReference type="ARBA" id="ARBA00022741"/>
    </source>
</evidence>
<dbReference type="GO" id="GO:0016787">
    <property type="term" value="F:hydrolase activity"/>
    <property type="evidence" value="ECO:0007669"/>
    <property type="project" value="UniProtKB-UniRule"/>
</dbReference>
<evidence type="ECO:0000259" key="13">
    <source>
        <dbReference type="PROSITE" id="PS51194"/>
    </source>
</evidence>
<dbReference type="SUPFAM" id="SSF53098">
    <property type="entry name" value="Ribonuclease H-like"/>
    <property type="match status" value="1"/>
</dbReference>
<keyword evidence="6" id="KW-0238">DNA-binding</keyword>
<dbReference type="PROSITE" id="PS51194">
    <property type="entry name" value="HELICASE_CTER"/>
    <property type="match status" value="1"/>
</dbReference>
<dbReference type="Pfam" id="PF13361">
    <property type="entry name" value="UvrD_C"/>
    <property type="match status" value="1"/>
</dbReference>
<dbReference type="PROSITE" id="PS51192">
    <property type="entry name" value="HELICASE_ATP_BIND_1"/>
    <property type="match status" value="1"/>
</dbReference>
<dbReference type="CDD" id="cd17932">
    <property type="entry name" value="DEXQc_UvrD"/>
    <property type="match status" value="1"/>
</dbReference>
<dbReference type="SUPFAM" id="SSF52540">
    <property type="entry name" value="P-loop containing nucleoside triphosphate hydrolases"/>
    <property type="match status" value="2"/>
</dbReference>
<dbReference type="Proteomes" id="UP000295023">
    <property type="component" value="Unassembled WGS sequence"/>
</dbReference>
<dbReference type="PANTHER" id="PTHR13710">
    <property type="entry name" value="DNA HELICASE RECQ FAMILY MEMBER"/>
    <property type="match status" value="1"/>
</dbReference>
<dbReference type="PROSITE" id="PS51198">
    <property type="entry name" value="UVRD_HELICASE_ATP_BIND"/>
    <property type="match status" value="1"/>
</dbReference>
<keyword evidence="4 10" id="KW-0347">Helicase</keyword>
<dbReference type="GO" id="GO:0005524">
    <property type="term" value="F:ATP binding"/>
    <property type="evidence" value="ECO:0007669"/>
    <property type="project" value="UniProtKB-UniRule"/>
</dbReference>
<keyword evidence="7" id="KW-0413">Isomerase</keyword>